<reference evidence="1" key="1">
    <citation type="submission" date="2021-01" db="EMBL/GenBank/DDBJ databases">
        <title>Adiantum capillus-veneris genome.</title>
        <authorList>
            <person name="Fang Y."/>
            <person name="Liao Q."/>
        </authorList>
    </citation>
    <scope>NUCLEOTIDE SEQUENCE</scope>
    <source>
        <strain evidence="1">H3</strain>
        <tissue evidence="1">Leaf</tissue>
    </source>
</reference>
<dbReference type="Proteomes" id="UP000886520">
    <property type="component" value="Chromosome 21"/>
</dbReference>
<organism evidence="1 2">
    <name type="scientific">Adiantum capillus-veneris</name>
    <name type="common">Maidenhair fern</name>
    <dbReference type="NCBI Taxonomy" id="13818"/>
    <lineage>
        <taxon>Eukaryota</taxon>
        <taxon>Viridiplantae</taxon>
        <taxon>Streptophyta</taxon>
        <taxon>Embryophyta</taxon>
        <taxon>Tracheophyta</taxon>
        <taxon>Polypodiopsida</taxon>
        <taxon>Polypodiidae</taxon>
        <taxon>Polypodiales</taxon>
        <taxon>Pteridineae</taxon>
        <taxon>Pteridaceae</taxon>
        <taxon>Vittarioideae</taxon>
        <taxon>Adiantum</taxon>
    </lineage>
</organism>
<evidence type="ECO:0000313" key="2">
    <source>
        <dbReference type="Proteomes" id="UP000886520"/>
    </source>
</evidence>
<protein>
    <submittedName>
        <fullName evidence="1">Uncharacterized protein</fullName>
    </submittedName>
</protein>
<evidence type="ECO:0000313" key="1">
    <source>
        <dbReference type="EMBL" id="KAI5062976.1"/>
    </source>
</evidence>
<comment type="caution">
    <text evidence="1">The sequence shown here is derived from an EMBL/GenBank/DDBJ whole genome shotgun (WGS) entry which is preliminary data.</text>
</comment>
<keyword evidence="2" id="KW-1185">Reference proteome</keyword>
<proteinExistence type="predicted"/>
<dbReference type="AlphaFoldDB" id="A0A9D4U7L9"/>
<sequence>MSSFPSSTHSDSALGDALCAGGGEGWRRDYPPACLLDADRLHSLAGLHCLPLALHCLPLSQKRRGDNLSSRSTTIKRTALTPCTALTLSTKGHGR</sequence>
<accession>A0A9D4U7L9</accession>
<dbReference type="EMBL" id="JABFUD020000021">
    <property type="protein sequence ID" value="KAI5062976.1"/>
    <property type="molecule type" value="Genomic_DNA"/>
</dbReference>
<gene>
    <name evidence="1" type="ORF">GOP47_0021523</name>
</gene>
<name>A0A9D4U7L9_ADICA</name>